<feature type="domain" description="Asn/Gln amidotransferase" evidence="12">
    <location>
        <begin position="351"/>
        <end position="509"/>
    </location>
</feature>
<dbReference type="PANTHER" id="PTHR11659">
    <property type="entry name" value="GLUTAMYL-TRNA GLN AMIDOTRANSFERASE SUBUNIT B MITOCHONDRIAL AND PROKARYOTIC PET112-RELATED"/>
    <property type="match status" value="1"/>
</dbReference>
<dbReference type="EC" id="6.3.5.-" evidence="11"/>
<comment type="catalytic activity">
    <reaction evidence="10 11">
        <text>L-glutamyl-tRNA(Gln) + L-glutamine + ATP + H2O = L-glutaminyl-tRNA(Gln) + L-glutamate + ADP + phosphate + H(+)</text>
        <dbReference type="Rhea" id="RHEA:17521"/>
        <dbReference type="Rhea" id="RHEA-COMP:9681"/>
        <dbReference type="Rhea" id="RHEA-COMP:9684"/>
        <dbReference type="ChEBI" id="CHEBI:15377"/>
        <dbReference type="ChEBI" id="CHEBI:15378"/>
        <dbReference type="ChEBI" id="CHEBI:29985"/>
        <dbReference type="ChEBI" id="CHEBI:30616"/>
        <dbReference type="ChEBI" id="CHEBI:43474"/>
        <dbReference type="ChEBI" id="CHEBI:58359"/>
        <dbReference type="ChEBI" id="CHEBI:78520"/>
        <dbReference type="ChEBI" id="CHEBI:78521"/>
        <dbReference type="ChEBI" id="CHEBI:456216"/>
    </reaction>
</comment>
<evidence type="ECO:0000256" key="8">
    <source>
        <dbReference type="ARBA" id="ARBA00024799"/>
    </source>
</evidence>
<keyword evidence="6 11" id="KW-0067">ATP-binding</keyword>
<evidence type="ECO:0000256" key="6">
    <source>
        <dbReference type="ARBA" id="ARBA00022840"/>
    </source>
</evidence>
<organism evidence="13 14">
    <name type="scientific">Holospora elegans E1</name>
    <dbReference type="NCBI Taxonomy" id="1427503"/>
    <lineage>
        <taxon>Bacteria</taxon>
        <taxon>Pseudomonadati</taxon>
        <taxon>Pseudomonadota</taxon>
        <taxon>Alphaproteobacteria</taxon>
        <taxon>Holosporales</taxon>
        <taxon>Holosporaceae</taxon>
        <taxon>Holospora</taxon>
    </lineage>
</organism>
<dbReference type="InterPro" id="IPR042114">
    <property type="entry name" value="GatB_C_1"/>
</dbReference>
<dbReference type="GO" id="GO:0050566">
    <property type="term" value="F:asparaginyl-tRNA synthase (glutamine-hydrolyzing) activity"/>
    <property type="evidence" value="ECO:0007669"/>
    <property type="project" value="RHEA"/>
</dbReference>
<evidence type="ECO:0000313" key="13">
    <source>
        <dbReference type="EMBL" id="GAJ45892.1"/>
    </source>
</evidence>
<keyword evidence="13" id="KW-0808">Transferase</keyword>
<comment type="catalytic activity">
    <reaction evidence="9 11">
        <text>L-aspartyl-tRNA(Asn) + L-glutamine + ATP + H2O = L-asparaginyl-tRNA(Asn) + L-glutamate + ADP + phosphate + 2 H(+)</text>
        <dbReference type="Rhea" id="RHEA:14513"/>
        <dbReference type="Rhea" id="RHEA-COMP:9674"/>
        <dbReference type="Rhea" id="RHEA-COMP:9677"/>
        <dbReference type="ChEBI" id="CHEBI:15377"/>
        <dbReference type="ChEBI" id="CHEBI:15378"/>
        <dbReference type="ChEBI" id="CHEBI:29985"/>
        <dbReference type="ChEBI" id="CHEBI:30616"/>
        <dbReference type="ChEBI" id="CHEBI:43474"/>
        <dbReference type="ChEBI" id="CHEBI:58359"/>
        <dbReference type="ChEBI" id="CHEBI:78515"/>
        <dbReference type="ChEBI" id="CHEBI:78516"/>
        <dbReference type="ChEBI" id="CHEBI:456216"/>
    </reaction>
</comment>
<gene>
    <name evidence="11" type="primary">gatB</name>
    <name evidence="13" type="ORF">HE1_00209</name>
</gene>
<dbReference type="HAMAP" id="MF_00121">
    <property type="entry name" value="GatB"/>
    <property type="match status" value="1"/>
</dbReference>
<keyword evidence="14" id="KW-1185">Reference proteome</keyword>
<evidence type="ECO:0000256" key="2">
    <source>
        <dbReference type="ARBA" id="ARBA00011123"/>
    </source>
</evidence>
<evidence type="ECO:0000259" key="12">
    <source>
        <dbReference type="SMART" id="SM00845"/>
    </source>
</evidence>
<dbReference type="GO" id="GO:0050567">
    <property type="term" value="F:glutaminyl-tRNA synthase (glutamine-hydrolyzing) activity"/>
    <property type="evidence" value="ECO:0007669"/>
    <property type="project" value="UniProtKB-UniRule"/>
</dbReference>
<evidence type="ECO:0000313" key="14">
    <source>
        <dbReference type="Proteomes" id="UP000024842"/>
    </source>
</evidence>
<dbReference type="InterPro" id="IPR003789">
    <property type="entry name" value="Asn/Gln_tRNA_amidoTrase-B-like"/>
</dbReference>
<dbReference type="Gene3D" id="1.10.10.410">
    <property type="match status" value="1"/>
</dbReference>
<dbReference type="GO" id="GO:0070681">
    <property type="term" value="P:glutaminyl-tRNAGln biosynthesis via transamidation"/>
    <property type="evidence" value="ECO:0007669"/>
    <property type="project" value="TreeGrafter"/>
</dbReference>
<dbReference type="PANTHER" id="PTHR11659:SF0">
    <property type="entry name" value="GLUTAMYL-TRNA(GLN) AMIDOTRANSFERASE SUBUNIT B, MITOCHONDRIAL"/>
    <property type="match status" value="1"/>
</dbReference>
<evidence type="ECO:0000256" key="1">
    <source>
        <dbReference type="ARBA" id="ARBA00005306"/>
    </source>
</evidence>
<dbReference type="SUPFAM" id="SSF55931">
    <property type="entry name" value="Glutamine synthetase/guanido kinase"/>
    <property type="match status" value="1"/>
</dbReference>
<accession>A0A023DXP6</accession>
<reference evidence="13 14" key="1">
    <citation type="journal article" date="2014" name="FEMS Microbiol. Lett.">
        <title>Draft genome sequences of three Holospora species (Holospora obtusa, Holospora undulata, and Holospora elegans), endonuclear symbiotic bacteria of the ciliate Paramecium caudatum.</title>
        <authorList>
            <person name="Dohra H."/>
            <person name="Tanaka K."/>
            <person name="Suzuki T."/>
            <person name="Fujishima M."/>
            <person name="Suzuki H."/>
        </authorList>
    </citation>
    <scope>NUCLEOTIDE SEQUENCE [LARGE SCALE GENOMIC DNA]</scope>
    <source>
        <strain evidence="13 14">E1</strain>
    </source>
</reference>
<dbReference type="NCBIfam" id="TIGR00133">
    <property type="entry name" value="gatB"/>
    <property type="match status" value="1"/>
</dbReference>
<dbReference type="InterPro" id="IPR014746">
    <property type="entry name" value="Gln_synth/guanido_kin_cat_dom"/>
</dbReference>
<sequence>MVPSFSPENNSIFYTSSLGNRFYAYIGLETHLQIKSARKIFSSAPVGAEPLIANHCVDFVDMAFPGMLPVLNRSSVEQGIRMGLAIKGTVNAYCVFDRKHYFYPDNPSGYQISQQRYPLVERGEVSIVVDCPCLTPRYEKTVRIHRLHLEQDAGKSLHDSSGESLIDFNRAGVGLMEIVSQCDLSSPEEAAAYVEHIQRIARYTKTSDGDMEKGQMRFDVNISVSPESGVLGTRVEIKNMNSVRFLKAALYYEISRQIQQLEQKTPLVQETRGFDEKAGVTFSMRSKEEAQDYRYFPDPDLPTVCIEKDWVQKIYSSLPELFDARRKRFMQNFQLSEYDSFVLTEISEVADFFEETLNAVPKETLENNKSNLSKVASNWISGPLFSKITHKERIKEEVRFSPSQFAEFILCVTEKIVSTPIAKEIFQEMLDHGLSVKEIMQKKNIDLKGKTQEQLMEVLKEIHAENPHQVQAYLSGKEKLLMFFLGQTMKKLNGRGNPEQLQNLWKDYLQSLGKKEDL</sequence>
<dbReference type="NCBIfam" id="NF004014">
    <property type="entry name" value="PRK05477.1-4"/>
    <property type="match status" value="1"/>
</dbReference>
<evidence type="ECO:0000256" key="5">
    <source>
        <dbReference type="ARBA" id="ARBA00022741"/>
    </source>
</evidence>
<dbReference type="NCBIfam" id="NF004012">
    <property type="entry name" value="PRK05477.1-2"/>
    <property type="match status" value="1"/>
</dbReference>
<name>A0A023DXP6_9PROT</name>
<dbReference type="Gene3D" id="1.10.150.380">
    <property type="entry name" value="GatB domain, N-terminal subdomain"/>
    <property type="match status" value="1"/>
</dbReference>
<dbReference type="InterPro" id="IPR004413">
    <property type="entry name" value="GatB"/>
</dbReference>
<dbReference type="SUPFAM" id="SSF89095">
    <property type="entry name" value="GatB/YqeY motif"/>
    <property type="match status" value="1"/>
</dbReference>
<dbReference type="EMBL" id="BAUP01000039">
    <property type="protein sequence ID" value="GAJ45892.1"/>
    <property type="molecule type" value="Genomic_DNA"/>
</dbReference>
<dbReference type="SMART" id="SM00845">
    <property type="entry name" value="GatB_Yqey"/>
    <property type="match status" value="1"/>
</dbReference>
<evidence type="ECO:0000256" key="11">
    <source>
        <dbReference type="HAMAP-Rule" id="MF_00121"/>
    </source>
</evidence>
<dbReference type="InterPro" id="IPR006075">
    <property type="entry name" value="Asn/Gln-tRNA_Trfase_suB/E_cat"/>
</dbReference>
<dbReference type="Proteomes" id="UP000024842">
    <property type="component" value="Unassembled WGS sequence"/>
</dbReference>
<dbReference type="GO" id="GO:0005524">
    <property type="term" value="F:ATP binding"/>
    <property type="evidence" value="ECO:0007669"/>
    <property type="project" value="UniProtKB-KW"/>
</dbReference>
<protein>
    <recommendedName>
        <fullName evidence="3 11">Aspartyl/glutamyl-tRNA(Asn/Gln) amidotransferase subunit B</fullName>
        <shortName evidence="11">Asp/Glu-ADT subunit B</shortName>
        <ecNumber evidence="11">6.3.5.-</ecNumber>
    </recommendedName>
</protein>
<dbReference type="Pfam" id="PF02637">
    <property type="entry name" value="GatB_Yqey"/>
    <property type="match status" value="1"/>
</dbReference>
<dbReference type="GO" id="GO:0016740">
    <property type="term" value="F:transferase activity"/>
    <property type="evidence" value="ECO:0007669"/>
    <property type="project" value="UniProtKB-KW"/>
</dbReference>
<evidence type="ECO:0000256" key="7">
    <source>
        <dbReference type="ARBA" id="ARBA00022917"/>
    </source>
</evidence>
<dbReference type="InterPro" id="IPR023168">
    <property type="entry name" value="GatB_Yqey_C_2"/>
</dbReference>
<comment type="caution">
    <text evidence="13">The sequence shown here is derived from an EMBL/GenBank/DDBJ whole genome shotgun (WGS) entry which is preliminary data.</text>
</comment>
<evidence type="ECO:0000256" key="9">
    <source>
        <dbReference type="ARBA" id="ARBA00047380"/>
    </source>
</evidence>
<evidence type="ECO:0000256" key="3">
    <source>
        <dbReference type="ARBA" id="ARBA00016923"/>
    </source>
</evidence>
<comment type="function">
    <text evidence="8 11">Allows the formation of correctly charged Asn-tRNA(Asn) or Gln-tRNA(Gln) through the transamidation of misacylated Asp-tRNA(Asn) or Glu-tRNA(Gln) in organisms which lack either or both of asparaginyl-tRNA or glutaminyl-tRNA synthetases. The reaction takes place in the presence of glutamine and ATP through an activated phospho-Asp-tRNA(Asn) or phospho-Glu-tRNA(Gln).</text>
</comment>
<dbReference type="Pfam" id="PF02934">
    <property type="entry name" value="GatB_N"/>
    <property type="match status" value="1"/>
</dbReference>
<proteinExistence type="inferred from homology"/>
<dbReference type="GO" id="GO:0030956">
    <property type="term" value="C:glutamyl-tRNA(Gln) amidotransferase complex"/>
    <property type="evidence" value="ECO:0007669"/>
    <property type="project" value="TreeGrafter"/>
</dbReference>
<dbReference type="InterPro" id="IPR018027">
    <property type="entry name" value="Asn/Gln_amidotransferase"/>
</dbReference>
<dbReference type="GO" id="GO:0006412">
    <property type="term" value="P:translation"/>
    <property type="evidence" value="ECO:0007669"/>
    <property type="project" value="UniProtKB-UniRule"/>
</dbReference>
<keyword evidence="4 11" id="KW-0436">Ligase</keyword>
<dbReference type="AlphaFoldDB" id="A0A023DXP6"/>
<keyword evidence="5 11" id="KW-0547">Nucleotide-binding</keyword>
<evidence type="ECO:0000256" key="10">
    <source>
        <dbReference type="ARBA" id="ARBA00047913"/>
    </source>
</evidence>
<comment type="subunit">
    <text evidence="2 11">Heterotrimer of A, B and C subunits.</text>
</comment>
<comment type="similarity">
    <text evidence="1 11">Belongs to the GatB/GatE family. GatB subfamily.</text>
</comment>
<dbReference type="STRING" id="1427503.HE1_00209"/>
<keyword evidence="7 11" id="KW-0648">Protein biosynthesis</keyword>
<evidence type="ECO:0000256" key="4">
    <source>
        <dbReference type="ARBA" id="ARBA00022598"/>
    </source>
</evidence>
<dbReference type="InterPro" id="IPR017959">
    <property type="entry name" value="Asn/Gln-tRNA_amidoTrfase_suB/E"/>
</dbReference>